<keyword evidence="1" id="KW-1133">Transmembrane helix</keyword>
<gene>
    <name evidence="3" type="ORF">A3A79_02835</name>
</gene>
<feature type="transmembrane region" description="Helical" evidence="1">
    <location>
        <begin position="114"/>
        <end position="132"/>
    </location>
</feature>
<evidence type="ECO:0000313" key="4">
    <source>
        <dbReference type="Proteomes" id="UP000178759"/>
    </source>
</evidence>
<accession>A0A1F6AIJ8</accession>
<dbReference type="EMBL" id="MFJV01000001">
    <property type="protein sequence ID" value="OGG24107.1"/>
    <property type="molecule type" value="Genomic_DNA"/>
</dbReference>
<feature type="transmembrane region" description="Helical" evidence="1">
    <location>
        <begin position="153"/>
        <end position="175"/>
    </location>
</feature>
<keyword evidence="1" id="KW-0812">Transmembrane</keyword>
<dbReference type="STRING" id="1798392.A3A79_02835"/>
<dbReference type="InterPro" id="IPR043993">
    <property type="entry name" value="T4SS_pilin"/>
</dbReference>
<name>A0A1F6AIJ8_9BACT</name>
<comment type="caution">
    <text evidence="3">The sequence shown here is derived from an EMBL/GenBank/DDBJ whole genome shotgun (WGS) entry which is preliminary data.</text>
</comment>
<sequence>MKKLALIVGLLALFLTTPQKIDAVCTPMTLSCPAGKVACLGSGAARRCCDSDDECSAYQSNPDEFVASQRLMEVCEFAEDKKTECESCFKKDPPEAWTAIGCIPTTPEGFIKQFLGLGIGLAGGIAFLLIIFSGFQMITSTGNPERLNAGKELLTSAISGLILIIFSIFLLRLIGVDILGLPEFK</sequence>
<evidence type="ECO:0000256" key="1">
    <source>
        <dbReference type="SAM" id="Phobius"/>
    </source>
</evidence>
<feature type="chain" id="PRO_5009522972" evidence="2">
    <location>
        <begin position="24"/>
        <end position="185"/>
    </location>
</feature>
<dbReference type="Pfam" id="PF18895">
    <property type="entry name" value="T4SS_pilin"/>
    <property type="match status" value="1"/>
</dbReference>
<keyword evidence="1" id="KW-0472">Membrane</keyword>
<organism evidence="3 4">
    <name type="scientific">Candidatus Gottesmanbacteria bacterium RIFCSPLOWO2_01_FULL_43_11b</name>
    <dbReference type="NCBI Taxonomy" id="1798392"/>
    <lineage>
        <taxon>Bacteria</taxon>
        <taxon>Candidatus Gottesmaniibacteriota</taxon>
    </lineage>
</organism>
<evidence type="ECO:0000313" key="3">
    <source>
        <dbReference type="EMBL" id="OGG24107.1"/>
    </source>
</evidence>
<dbReference type="Proteomes" id="UP000178759">
    <property type="component" value="Unassembled WGS sequence"/>
</dbReference>
<evidence type="ECO:0000256" key="2">
    <source>
        <dbReference type="SAM" id="SignalP"/>
    </source>
</evidence>
<protein>
    <submittedName>
        <fullName evidence="3">Uncharacterized protein</fullName>
    </submittedName>
</protein>
<keyword evidence="2" id="KW-0732">Signal</keyword>
<feature type="signal peptide" evidence="2">
    <location>
        <begin position="1"/>
        <end position="23"/>
    </location>
</feature>
<dbReference type="AlphaFoldDB" id="A0A1F6AIJ8"/>
<reference evidence="3 4" key="1">
    <citation type="journal article" date="2016" name="Nat. Commun.">
        <title>Thousands of microbial genomes shed light on interconnected biogeochemical processes in an aquifer system.</title>
        <authorList>
            <person name="Anantharaman K."/>
            <person name="Brown C.T."/>
            <person name="Hug L.A."/>
            <person name="Sharon I."/>
            <person name="Castelle C.J."/>
            <person name="Probst A.J."/>
            <person name="Thomas B.C."/>
            <person name="Singh A."/>
            <person name="Wilkins M.J."/>
            <person name="Karaoz U."/>
            <person name="Brodie E.L."/>
            <person name="Williams K.H."/>
            <person name="Hubbard S.S."/>
            <person name="Banfield J.F."/>
        </authorList>
    </citation>
    <scope>NUCLEOTIDE SEQUENCE [LARGE SCALE GENOMIC DNA]</scope>
</reference>
<proteinExistence type="predicted"/>